<reference evidence="2" key="1">
    <citation type="submission" date="2021-04" db="EMBL/GenBank/DDBJ databases">
        <title>Pseudonocardia sp. nov., isolated from sandy soil of mangrove forest.</title>
        <authorList>
            <person name="Zan Z."/>
            <person name="Huang R."/>
            <person name="Liu W."/>
        </authorList>
    </citation>
    <scope>NUCLEOTIDE SEQUENCE</scope>
    <source>
        <strain evidence="2">S2-4</strain>
    </source>
</reference>
<protein>
    <submittedName>
        <fullName evidence="2">Uncharacterized protein</fullName>
    </submittedName>
</protein>
<proteinExistence type="predicted"/>
<comment type="caution">
    <text evidence="2">The sequence shown here is derived from an EMBL/GenBank/DDBJ whole genome shotgun (WGS) entry which is preliminary data.</text>
</comment>
<keyword evidence="3" id="KW-1185">Reference proteome</keyword>
<dbReference type="Proteomes" id="UP001165283">
    <property type="component" value="Unassembled WGS sequence"/>
</dbReference>
<dbReference type="RefSeq" id="WP_252444825.1">
    <property type="nucleotide sequence ID" value="NZ_JAGSOV010000071.1"/>
</dbReference>
<dbReference type="EMBL" id="JAGSOV010000071">
    <property type="protein sequence ID" value="MCO1659797.1"/>
    <property type="molecule type" value="Genomic_DNA"/>
</dbReference>
<organism evidence="2 3">
    <name type="scientific">Pseudonocardia humida</name>
    <dbReference type="NCBI Taxonomy" id="2800819"/>
    <lineage>
        <taxon>Bacteria</taxon>
        <taxon>Bacillati</taxon>
        <taxon>Actinomycetota</taxon>
        <taxon>Actinomycetes</taxon>
        <taxon>Pseudonocardiales</taxon>
        <taxon>Pseudonocardiaceae</taxon>
        <taxon>Pseudonocardia</taxon>
    </lineage>
</organism>
<sequence>MAADPLPDRARRAWVGPAGVALAFPERGAAVATSAGSRLCPPGRVGIVALGGSAISTVPVDASAPVVRGALDGLSGAELTHPGRLRAALPVGEVLGPPRRPTTTGTGPVGRGAGPARRPPGPRRPAGLRRRRRRRGERAGGHHVAGFLLRDGGDVVAAAGYRHWRGGWPTCAC</sequence>
<evidence type="ECO:0000313" key="3">
    <source>
        <dbReference type="Proteomes" id="UP001165283"/>
    </source>
</evidence>
<gene>
    <name evidence="2" type="ORF">KDL28_32515</name>
</gene>
<evidence type="ECO:0000256" key="1">
    <source>
        <dbReference type="SAM" id="MobiDB-lite"/>
    </source>
</evidence>
<evidence type="ECO:0000313" key="2">
    <source>
        <dbReference type="EMBL" id="MCO1659797.1"/>
    </source>
</evidence>
<accession>A0ABT1A9V5</accession>
<feature type="compositionally biased region" description="Basic residues" evidence="1">
    <location>
        <begin position="126"/>
        <end position="136"/>
    </location>
</feature>
<name>A0ABT1A9V5_9PSEU</name>
<feature type="region of interest" description="Disordered" evidence="1">
    <location>
        <begin position="93"/>
        <end position="141"/>
    </location>
</feature>